<dbReference type="KEGG" id="cbw:RR42_m1373"/>
<proteinExistence type="predicted"/>
<accession>A0A0C4Y6X0</accession>
<dbReference type="AlphaFoldDB" id="A0A0C4Y6X0"/>
<organism evidence="1 2">
    <name type="scientific">Cupriavidus basilensis</name>
    <dbReference type="NCBI Taxonomy" id="68895"/>
    <lineage>
        <taxon>Bacteria</taxon>
        <taxon>Pseudomonadati</taxon>
        <taxon>Pseudomonadota</taxon>
        <taxon>Betaproteobacteria</taxon>
        <taxon>Burkholderiales</taxon>
        <taxon>Burkholderiaceae</taxon>
        <taxon>Cupriavidus</taxon>
    </lineage>
</organism>
<protein>
    <submittedName>
        <fullName evidence="1">Uncharacterized protein</fullName>
    </submittedName>
</protein>
<dbReference type="Proteomes" id="UP000031843">
    <property type="component" value="Chromosome main"/>
</dbReference>
<dbReference type="RefSeq" id="WP_043345046.1">
    <property type="nucleotide sequence ID" value="NZ_CP010536.1"/>
</dbReference>
<name>A0A0C4Y6X0_9BURK</name>
<gene>
    <name evidence="1" type="ORF">RR42_m1373</name>
</gene>
<reference evidence="1 2" key="1">
    <citation type="journal article" date="2015" name="Genome Announc.">
        <title>Complete Genome Sequence of Cupriavidus basilensis 4G11, Isolated from the Oak Ridge Field Research Center Site.</title>
        <authorList>
            <person name="Ray J."/>
            <person name="Waters R.J."/>
            <person name="Skerker J.M."/>
            <person name="Kuehl J.V."/>
            <person name="Price M.N."/>
            <person name="Huang J."/>
            <person name="Chakraborty R."/>
            <person name="Arkin A.P."/>
            <person name="Deutschbauer A."/>
        </authorList>
    </citation>
    <scope>NUCLEOTIDE SEQUENCE [LARGE SCALE GENOMIC DNA]</scope>
    <source>
        <strain evidence="1">4G11</strain>
    </source>
</reference>
<dbReference type="EMBL" id="CP010536">
    <property type="protein sequence ID" value="AJG18775.1"/>
    <property type="molecule type" value="Genomic_DNA"/>
</dbReference>
<dbReference type="STRING" id="68895.RR42_m1373"/>
<evidence type="ECO:0000313" key="2">
    <source>
        <dbReference type="Proteomes" id="UP000031843"/>
    </source>
</evidence>
<keyword evidence="2" id="KW-1185">Reference proteome</keyword>
<evidence type="ECO:0000313" key="1">
    <source>
        <dbReference type="EMBL" id="AJG18775.1"/>
    </source>
</evidence>
<sequence length="60" mass="6663">MTNSQILMAIAPKIEELAAEDQAVVRPLLEYMIAGQVRPLSDDERITIVRVHEELSAEAS</sequence>